<feature type="non-terminal residue" evidence="5">
    <location>
        <position position="1"/>
    </location>
</feature>
<feature type="domain" description="HTH araC/xylS-type" evidence="3">
    <location>
        <begin position="174"/>
        <end position="244"/>
    </location>
</feature>
<accession>A0AAP2DGZ3</accession>
<comment type="caution">
    <text evidence="5">The sequence shown here is derived from an EMBL/GenBank/DDBJ whole genome shotgun (WGS) entry which is preliminary data.</text>
</comment>
<dbReference type="PANTHER" id="PTHR43547">
    <property type="entry name" value="TWO-COMPONENT HISTIDINE KINASE"/>
    <property type="match status" value="1"/>
</dbReference>
<dbReference type="PANTHER" id="PTHR43547:SF2">
    <property type="entry name" value="HYBRID SIGNAL TRANSDUCTION HISTIDINE KINASE C"/>
    <property type="match status" value="1"/>
</dbReference>
<keyword evidence="6" id="KW-1185">Reference proteome</keyword>
<name>A0AAP2DGZ3_9BACT</name>
<dbReference type="PROSITE" id="PS01124">
    <property type="entry name" value="HTH_ARAC_FAMILY_2"/>
    <property type="match status" value="1"/>
</dbReference>
<dbReference type="GO" id="GO:0000155">
    <property type="term" value="F:phosphorelay sensor kinase activity"/>
    <property type="evidence" value="ECO:0007669"/>
    <property type="project" value="TreeGrafter"/>
</dbReference>
<evidence type="ECO:0000313" key="5">
    <source>
        <dbReference type="EMBL" id="MBT1690645.1"/>
    </source>
</evidence>
<sequence>PGPADSKDVPPEVATREAALAVQDDETSEQPVVLVIADNAAMRSLMEKTLKTQFRTIVANNENSGWEKAQAQVPDLVITDIETSQNFCEKLRDATITSHIPVVMLTANAEQENKAQGLQADADEYISKPFAPEELRQRVQNIIAQRENLHHDFNRQLAQPRDIFSSDPEIDFMDSLLEILEERYAEATFDADALTTARGLSRIQLHRKLKALTGKSTQEFLRDFKRTRSQQVLPADRTRIMGNR</sequence>
<dbReference type="GO" id="GO:0003700">
    <property type="term" value="F:DNA-binding transcription factor activity"/>
    <property type="evidence" value="ECO:0007669"/>
    <property type="project" value="InterPro"/>
</dbReference>
<dbReference type="AlphaFoldDB" id="A0AAP2DGZ3"/>
<evidence type="ECO:0000256" key="2">
    <source>
        <dbReference type="PROSITE-ProRule" id="PRU00169"/>
    </source>
</evidence>
<dbReference type="InterPro" id="IPR018060">
    <property type="entry name" value="HTH_AraC"/>
</dbReference>
<keyword evidence="1 2" id="KW-0597">Phosphoprotein</keyword>
<protein>
    <submittedName>
        <fullName evidence="5">Response regulator</fullName>
    </submittedName>
</protein>
<dbReference type="Proteomes" id="UP001319180">
    <property type="component" value="Unassembled WGS sequence"/>
</dbReference>
<proteinExistence type="predicted"/>
<evidence type="ECO:0000313" key="6">
    <source>
        <dbReference type="Proteomes" id="UP001319180"/>
    </source>
</evidence>
<dbReference type="EMBL" id="JAHESC010000077">
    <property type="protein sequence ID" value="MBT1690645.1"/>
    <property type="molecule type" value="Genomic_DNA"/>
</dbReference>
<dbReference type="InterPro" id="IPR011006">
    <property type="entry name" value="CheY-like_superfamily"/>
</dbReference>
<dbReference type="Pfam" id="PF00072">
    <property type="entry name" value="Response_reg"/>
    <property type="match status" value="1"/>
</dbReference>
<feature type="domain" description="Response regulatory" evidence="4">
    <location>
        <begin position="32"/>
        <end position="143"/>
    </location>
</feature>
<feature type="modified residue" description="4-aspartylphosphate" evidence="2">
    <location>
        <position position="80"/>
    </location>
</feature>
<evidence type="ECO:0000259" key="4">
    <source>
        <dbReference type="PROSITE" id="PS50110"/>
    </source>
</evidence>
<dbReference type="PROSITE" id="PS50110">
    <property type="entry name" value="RESPONSE_REGULATORY"/>
    <property type="match status" value="1"/>
</dbReference>
<organism evidence="5 6">
    <name type="scientific">Dawidia soli</name>
    <dbReference type="NCBI Taxonomy" id="2782352"/>
    <lineage>
        <taxon>Bacteria</taxon>
        <taxon>Pseudomonadati</taxon>
        <taxon>Bacteroidota</taxon>
        <taxon>Cytophagia</taxon>
        <taxon>Cytophagales</taxon>
        <taxon>Chryseotaleaceae</taxon>
        <taxon>Dawidia</taxon>
    </lineage>
</organism>
<dbReference type="SMART" id="SM00448">
    <property type="entry name" value="REC"/>
    <property type="match status" value="1"/>
</dbReference>
<evidence type="ECO:0000256" key="1">
    <source>
        <dbReference type="ARBA" id="ARBA00022553"/>
    </source>
</evidence>
<dbReference type="RefSeq" id="WP_254094290.1">
    <property type="nucleotide sequence ID" value="NZ_JAHESC010000077.1"/>
</dbReference>
<dbReference type="SUPFAM" id="SSF52172">
    <property type="entry name" value="CheY-like"/>
    <property type="match status" value="1"/>
</dbReference>
<evidence type="ECO:0000259" key="3">
    <source>
        <dbReference type="PROSITE" id="PS01124"/>
    </source>
</evidence>
<gene>
    <name evidence="5" type="ORF">KK078_29035</name>
</gene>
<dbReference type="GO" id="GO:0043565">
    <property type="term" value="F:sequence-specific DNA binding"/>
    <property type="evidence" value="ECO:0007669"/>
    <property type="project" value="InterPro"/>
</dbReference>
<reference evidence="5 6" key="1">
    <citation type="submission" date="2021-05" db="EMBL/GenBank/DDBJ databases">
        <title>A Polyphasic approach of four new species of the genus Ohtaekwangia: Ohtaekwangia histidinii sp. nov., Ohtaekwangia cretensis sp. nov., Ohtaekwangia indiensis sp. nov., Ohtaekwangia reichenbachii sp. nov. from diverse environment.</title>
        <authorList>
            <person name="Octaviana S."/>
        </authorList>
    </citation>
    <scope>NUCLEOTIDE SEQUENCE [LARGE SCALE GENOMIC DNA]</scope>
    <source>
        <strain evidence="5 6">PWU37</strain>
    </source>
</reference>
<dbReference type="InterPro" id="IPR001789">
    <property type="entry name" value="Sig_transdc_resp-reg_receiver"/>
</dbReference>
<dbReference type="Gene3D" id="3.40.50.2300">
    <property type="match status" value="1"/>
</dbReference>